<dbReference type="Pfam" id="PF03061">
    <property type="entry name" value="4HBT"/>
    <property type="match status" value="1"/>
</dbReference>
<dbReference type="PANTHER" id="PTHR43240">
    <property type="entry name" value="1,4-DIHYDROXY-2-NAPHTHOYL-COA THIOESTERASE 1"/>
    <property type="match status" value="1"/>
</dbReference>
<dbReference type="EMBL" id="JACHGN010000028">
    <property type="protein sequence ID" value="MBB5139229.1"/>
    <property type="molecule type" value="Genomic_DNA"/>
</dbReference>
<name>A0A840PJU1_9ACTN</name>
<dbReference type="InterPro" id="IPR003736">
    <property type="entry name" value="PAAI_dom"/>
</dbReference>
<organism evidence="5 6">
    <name type="scientific">Thermocatellispora tengchongensis</name>
    <dbReference type="NCBI Taxonomy" id="1073253"/>
    <lineage>
        <taxon>Bacteria</taxon>
        <taxon>Bacillati</taxon>
        <taxon>Actinomycetota</taxon>
        <taxon>Actinomycetes</taxon>
        <taxon>Streptosporangiales</taxon>
        <taxon>Streptosporangiaceae</taxon>
        <taxon>Thermocatellispora</taxon>
    </lineage>
</organism>
<dbReference type="CDD" id="cd03443">
    <property type="entry name" value="PaaI_thioesterase"/>
    <property type="match status" value="1"/>
</dbReference>
<evidence type="ECO:0000256" key="2">
    <source>
        <dbReference type="ARBA" id="ARBA00022801"/>
    </source>
</evidence>
<gene>
    <name evidence="5" type="ORF">HNP84_008992</name>
</gene>
<reference evidence="5 6" key="1">
    <citation type="submission" date="2020-08" db="EMBL/GenBank/DDBJ databases">
        <title>Genomic Encyclopedia of Type Strains, Phase IV (KMG-IV): sequencing the most valuable type-strain genomes for metagenomic binning, comparative biology and taxonomic classification.</title>
        <authorList>
            <person name="Goeker M."/>
        </authorList>
    </citation>
    <scope>NUCLEOTIDE SEQUENCE [LARGE SCALE GENOMIC DNA]</scope>
    <source>
        <strain evidence="5 6">DSM 45615</strain>
    </source>
</reference>
<dbReference type="Proteomes" id="UP000578449">
    <property type="component" value="Unassembled WGS sequence"/>
</dbReference>
<dbReference type="NCBIfam" id="TIGR00369">
    <property type="entry name" value="unchar_dom_1"/>
    <property type="match status" value="1"/>
</dbReference>
<evidence type="ECO:0000313" key="5">
    <source>
        <dbReference type="EMBL" id="MBB5139229.1"/>
    </source>
</evidence>
<keyword evidence="2" id="KW-0378">Hydrolase</keyword>
<feature type="domain" description="DUF6817" evidence="4">
    <location>
        <begin position="151"/>
        <end position="235"/>
    </location>
</feature>
<evidence type="ECO:0000256" key="1">
    <source>
        <dbReference type="ARBA" id="ARBA00008324"/>
    </source>
</evidence>
<feature type="domain" description="Thioesterase" evidence="3">
    <location>
        <begin position="50"/>
        <end position="127"/>
    </location>
</feature>
<dbReference type="InterPro" id="IPR049202">
    <property type="entry name" value="DUF6817"/>
</dbReference>
<dbReference type="InterPro" id="IPR006683">
    <property type="entry name" value="Thioestr_dom"/>
</dbReference>
<proteinExistence type="inferred from homology"/>
<evidence type="ECO:0000259" key="4">
    <source>
        <dbReference type="Pfam" id="PF20680"/>
    </source>
</evidence>
<dbReference type="SUPFAM" id="SSF54637">
    <property type="entry name" value="Thioesterase/thiol ester dehydrase-isomerase"/>
    <property type="match status" value="1"/>
</dbReference>
<evidence type="ECO:0000313" key="6">
    <source>
        <dbReference type="Proteomes" id="UP000578449"/>
    </source>
</evidence>
<dbReference type="AlphaFoldDB" id="A0A840PJU1"/>
<dbReference type="Pfam" id="PF20680">
    <property type="entry name" value="DUF6817"/>
    <property type="match status" value="1"/>
</dbReference>
<dbReference type="Gene3D" id="3.10.129.10">
    <property type="entry name" value="Hotdog Thioesterase"/>
    <property type="match status" value="1"/>
</dbReference>
<comment type="caution">
    <text evidence="5">The sequence shown here is derived from an EMBL/GenBank/DDBJ whole genome shotgun (WGS) entry which is preliminary data.</text>
</comment>
<comment type="similarity">
    <text evidence="1">Belongs to the thioesterase PaaI family.</text>
</comment>
<sequence>MSDPREPAELGRALGAEGGGLDDRMGIEFLEAGPDRVVARMPVTGNTQVYGALHGGASCVLAETIGSCGAAAHAGPGRMAVGVEINATHHRSVSSGHVTGVATRAHAGRTLATYDVVISDDEGRRVCTARVTSFLRDRPSSARETATVVRLLRERGAAETPHPGGTLLAHLQRVHDLLESWGARPALRLAGLCHAYYGTDGFRTALGDVRRRHELAEAVGAEAEELVYFYASCDRAHSYPRLAEGGEGAFRDRFTGVLSAPPPALLRDFAELTVANELDVLRADAGLRERHGAELRALFGSWRHLLSEPAARAVARELGPG</sequence>
<keyword evidence="6" id="KW-1185">Reference proteome</keyword>
<evidence type="ECO:0000259" key="3">
    <source>
        <dbReference type="Pfam" id="PF03061"/>
    </source>
</evidence>
<dbReference type="GO" id="GO:0061522">
    <property type="term" value="F:1,4-dihydroxy-2-naphthoyl-CoA thioesterase activity"/>
    <property type="evidence" value="ECO:0007669"/>
    <property type="project" value="TreeGrafter"/>
</dbReference>
<protein>
    <submittedName>
        <fullName evidence="5">Uncharacterized protein (TIGR00369 family)</fullName>
    </submittedName>
</protein>
<dbReference type="GO" id="GO:0005829">
    <property type="term" value="C:cytosol"/>
    <property type="evidence" value="ECO:0007669"/>
    <property type="project" value="TreeGrafter"/>
</dbReference>
<dbReference type="PANTHER" id="PTHR43240:SF5">
    <property type="entry name" value="1,4-DIHYDROXY-2-NAPHTHOYL-COA THIOESTERASE 1"/>
    <property type="match status" value="1"/>
</dbReference>
<accession>A0A840PJU1</accession>
<dbReference type="InterPro" id="IPR029069">
    <property type="entry name" value="HotDog_dom_sf"/>
</dbReference>